<name>W6TE78_HOLOB</name>
<dbReference type="EMBL" id="AWTR02000043">
    <property type="protein sequence ID" value="ETZ07458.1"/>
    <property type="molecule type" value="Genomic_DNA"/>
</dbReference>
<evidence type="ECO:0000313" key="2">
    <source>
        <dbReference type="Proteomes" id="UP000019112"/>
    </source>
</evidence>
<gene>
    <name evidence="1" type="ORF">P618_200350</name>
</gene>
<reference evidence="1 2" key="1">
    <citation type="journal article" date="2014" name="FEMS Microbiol. Lett.">
        <title>Draft genome sequences of three Holospora species (Holospora obtusa, Holospora undulata, and Holospora elegans), endonuclear symbiotic bacteria of the ciliate Paramecium caudatum.</title>
        <authorList>
            <person name="Dohra H."/>
            <person name="Tanaka K."/>
            <person name="Suzuki T."/>
            <person name="Fujishima M."/>
            <person name="Suzuki H."/>
        </authorList>
    </citation>
    <scope>NUCLEOTIDE SEQUENCE [LARGE SCALE GENOMIC DNA]</scope>
    <source>
        <strain evidence="1 2">F1</strain>
    </source>
</reference>
<sequence length="49" mass="5366">MPKNATLSEEKADEAFMVKTPRGVGLFWSNMMRAAQKNGKKLAAIIGEV</sequence>
<dbReference type="RefSeq" id="WP_024161068.1">
    <property type="nucleotide sequence ID" value="NZ_AWTR02000043.1"/>
</dbReference>
<protein>
    <submittedName>
        <fullName evidence="1">Uncharacterized protein</fullName>
    </submittedName>
</protein>
<dbReference type="Proteomes" id="UP000019112">
    <property type="component" value="Unassembled WGS sequence"/>
</dbReference>
<comment type="caution">
    <text evidence="1">The sequence shown here is derived from an EMBL/GenBank/DDBJ whole genome shotgun (WGS) entry which is preliminary data.</text>
</comment>
<dbReference type="AlphaFoldDB" id="W6TE78"/>
<keyword evidence="2" id="KW-1185">Reference proteome</keyword>
<accession>W6TE78</accession>
<proteinExistence type="predicted"/>
<organism evidence="1 2">
    <name type="scientific">Holospora obtusa F1</name>
    <dbReference type="NCBI Taxonomy" id="1399147"/>
    <lineage>
        <taxon>Bacteria</taxon>
        <taxon>Pseudomonadati</taxon>
        <taxon>Pseudomonadota</taxon>
        <taxon>Alphaproteobacteria</taxon>
        <taxon>Holosporales</taxon>
        <taxon>Holosporaceae</taxon>
        <taxon>Holospora</taxon>
    </lineage>
</organism>
<evidence type="ECO:0000313" key="1">
    <source>
        <dbReference type="EMBL" id="ETZ07458.1"/>
    </source>
</evidence>